<protein>
    <recommendedName>
        <fullName evidence="1">Integrase zinc-binding domain-containing protein</fullName>
    </recommendedName>
</protein>
<evidence type="ECO:0000259" key="1">
    <source>
        <dbReference type="Pfam" id="PF17921"/>
    </source>
</evidence>
<evidence type="ECO:0000313" key="3">
    <source>
        <dbReference type="Proteomes" id="UP000054047"/>
    </source>
</evidence>
<dbReference type="Pfam" id="PF17921">
    <property type="entry name" value="Integrase_H2C2"/>
    <property type="match status" value="1"/>
</dbReference>
<sequence length="432" mass="49698">MAVRLTWSIYQAMKDPLSRLQQPLSSVTIFSDSQIALSWLAAAPSSTSPGVFICNRLKEIRRIVDALAKEGVTIRFAYVNTKHNPADAGTRGLTQQTLQHHFWWTGQEFLRTPSDHWPVTFYPHVTEEHPEEESLCAPGKSVDQENKEVHVLTTQTRDRATDLLDWKRHNRWILSQKVAAYVLRSIARLVARTNPRLRQRVELAVPELHAKEAPPYITATEMENALRILIRKHQQVHLPPSQQKVLKQLKLEKDEHGILRRRGRMGNSSLPVNARYSCLIATKTRLAQLIVEDAHSPLHCGIAHAMANVRKQFWIPKLRQMTRKLVGRCVPCQKLNNLPYRYPDMDDLPERRVQRIRPFEHIGIDYFGPLSAKRDDETVKVYGIILTCATTRMIHLELVPDMSTSHLLLVVDSSHEEEYQLVSRPITARISY</sequence>
<dbReference type="GO" id="GO:0003676">
    <property type="term" value="F:nucleic acid binding"/>
    <property type="evidence" value="ECO:0007669"/>
    <property type="project" value="InterPro"/>
</dbReference>
<reference evidence="2 3" key="1">
    <citation type="submission" date="2013-12" db="EMBL/GenBank/DDBJ databases">
        <title>Draft genome of the parsitic nematode Ancylostoma duodenale.</title>
        <authorList>
            <person name="Mitreva M."/>
        </authorList>
    </citation>
    <scope>NUCLEOTIDE SEQUENCE [LARGE SCALE GENOMIC DNA]</scope>
    <source>
        <strain evidence="2 3">Zhejiang</strain>
    </source>
</reference>
<name>A0A0C2H434_9BILA</name>
<dbReference type="InterPro" id="IPR036397">
    <property type="entry name" value="RNaseH_sf"/>
</dbReference>
<dbReference type="OrthoDB" id="5867845at2759"/>
<dbReference type="EMBL" id="KN728201">
    <property type="protein sequence ID" value="KIH64176.1"/>
    <property type="molecule type" value="Genomic_DNA"/>
</dbReference>
<dbReference type="Proteomes" id="UP000054047">
    <property type="component" value="Unassembled WGS sequence"/>
</dbReference>
<dbReference type="PANTHER" id="PTHR47331">
    <property type="entry name" value="PHD-TYPE DOMAIN-CONTAINING PROTEIN"/>
    <property type="match status" value="1"/>
</dbReference>
<dbReference type="AlphaFoldDB" id="A0A0C2H434"/>
<dbReference type="InterPro" id="IPR041588">
    <property type="entry name" value="Integrase_H2C2"/>
</dbReference>
<dbReference type="Gene3D" id="3.30.420.10">
    <property type="entry name" value="Ribonuclease H-like superfamily/Ribonuclease H"/>
    <property type="match status" value="1"/>
</dbReference>
<feature type="domain" description="Integrase zinc-binding" evidence="1">
    <location>
        <begin position="284"/>
        <end position="336"/>
    </location>
</feature>
<gene>
    <name evidence="2" type="ORF">ANCDUO_05517</name>
</gene>
<dbReference type="Gene3D" id="1.10.340.70">
    <property type="match status" value="1"/>
</dbReference>
<keyword evidence="3" id="KW-1185">Reference proteome</keyword>
<accession>A0A0C2H434</accession>
<proteinExistence type="predicted"/>
<organism evidence="2 3">
    <name type="scientific">Ancylostoma duodenale</name>
    <dbReference type="NCBI Taxonomy" id="51022"/>
    <lineage>
        <taxon>Eukaryota</taxon>
        <taxon>Metazoa</taxon>
        <taxon>Ecdysozoa</taxon>
        <taxon>Nematoda</taxon>
        <taxon>Chromadorea</taxon>
        <taxon>Rhabditida</taxon>
        <taxon>Rhabditina</taxon>
        <taxon>Rhabditomorpha</taxon>
        <taxon>Strongyloidea</taxon>
        <taxon>Ancylostomatidae</taxon>
        <taxon>Ancylostomatinae</taxon>
        <taxon>Ancylostoma</taxon>
    </lineage>
</organism>
<evidence type="ECO:0000313" key="2">
    <source>
        <dbReference type="EMBL" id="KIH64176.1"/>
    </source>
</evidence>